<dbReference type="EMBL" id="CAVLEF010000132">
    <property type="protein sequence ID" value="CAK1551551.1"/>
    <property type="molecule type" value="Genomic_DNA"/>
</dbReference>
<dbReference type="Gene3D" id="1.20.1740.10">
    <property type="entry name" value="Amino acid/polyamine transporter I"/>
    <property type="match status" value="1"/>
</dbReference>
<feature type="transmembrane region" description="Helical" evidence="5">
    <location>
        <begin position="260"/>
        <end position="282"/>
    </location>
</feature>
<protein>
    <recommendedName>
        <fullName evidence="6">Amino acid transporter transmembrane domain-containing protein</fullName>
    </recommendedName>
</protein>
<dbReference type="PANTHER" id="PTHR22950">
    <property type="entry name" value="AMINO ACID TRANSPORTER"/>
    <property type="match status" value="1"/>
</dbReference>
<feature type="transmembrane region" description="Helical" evidence="5">
    <location>
        <begin position="422"/>
        <end position="439"/>
    </location>
</feature>
<dbReference type="Pfam" id="PF01490">
    <property type="entry name" value="Aa_trans"/>
    <property type="match status" value="1"/>
</dbReference>
<name>A0AAV1JTN0_9NEOP</name>
<evidence type="ECO:0000256" key="2">
    <source>
        <dbReference type="ARBA" id="ARBA00022692"/>
    </source>
</evidence>
<sequence length="530" mass="58751">MAPGEKKGTIILDNFNSTQRDEYQVLLQAYHNQQTNISCCFFSKKYMIRQNYINLETFLHNLDNRANLTANPGFQSTLTLGSKEAITEKAYNPFEHRRVEHPNSTIGSLAHLLKSSLGSGILAMPAAFRNAGLAGGAIGTIVVGFICTHCVYVLVKTSQEVCVEAKKPSMGFAETCGAAFEYGPRRLRPWAKTVRIFVDWALTCTYLAALSVYIVFIAENFKEVLDEYVPDYKLSVETYCALTLVPLVLICQIRNLKWLVPFTVVANVFLVACFAITMYYIFTDLPNPKDREMIASVTQWPLFISTVIFAMEGIGVVMPVENEMAKPEQFLGCPGVLNVAMTVVIALYGIVGFFGYIKFGDEVRGSVTLNLPQDEMLAQSAKILMALAILFTYSLQFYVPMEMIWRQLHQKIAVRYHNITQISLRTAVVIGSVALAAAFPDLELFINLCGAIFLSTLGLLIPAIVDSVHKWERGLGQFNWILIKNCGIALLSLVALSTGSYTSIHAMVVKFSEPVEIANATTTINATLTL</sequence>
<feature type="transmembrane region" description="Helical" evidence="5">
    <location>
        <begin position="445"/>
        <end position="465"/>
    </location>
</feature>
<dbReference type="Proteomes" id="UP001497472">
    <property type="component" value="Unassembled WGS sequence"/>
</dbReference>
<dbReference type="InterPro" id="IPR013057">
    <property type="entry name" value="AA_transpt_TM"/>
</dbReference>
<feature type="transmembrane region" description="Helical" evidence="5">
    <location>
        <begin position="377"/>
        <end position="401"/>
    </location>
</feature>
<proteinExistence type="predicted"/>
<keyword evidence="3 5" id="KW-1133">Transmembrane helix</keyword>
<organism evidence="7 8">
    <name type="scientific">Leptosia nina</name>
    <dbReference type="NCBI Taxonomy" id="320188"/>
    <lineage>
        <taxon>Eukaryota</taxon>
        <taxon>Metazoa</taxon>
        <taxon>Ecdysozoa</taxon>
        <taxon>Arthropoda</taxon>
        <taxon>Hexapoda</taxon>
        <taxon>Insecta</taxon>
        <taxon>Pterygota</taxon>
        <taxon>Neoptera</taxon>
        <taxon>Endopterygota</taxon>
        <taxon>Lepidoptera</taxon>
        <taxon>Glossata</taxon>
        <taxon>Ditrysia</taxon>
        <taxon>Papilionoidea</taxon>
        <taxon>Pieridae</taxon>
        <taxon>Pierinae</taxon>
        <taxon>Leptosia</taxon>
    </lineage>
</organism>
<evidence type="ECO:0000256" key="1">
    <source>
        <dbReference type="ARBA" id="ARBA00004141"/>
    </source>
</evidence>
<feature type="transmembrane region" description="Helical" evidence="5">
    <location>
        <begin position="236"/>
        <end position="253"/>
    </location>
</feature>
<dbReference type="PANTHER" id="PTHR22950:SF494">
    <property type="entry name" value="GH04538P"/>
    <property type="match status" value="1"/>
</dbReference>
<evidence type="ECO:0000256" key="5">
    <source>
        <dbReference type="SAM" id="Phobius"/>
    </source>
</evidence>
<keyword evidence="4 5" id="KW-0472">Membrane</keyword>
<dbReference type="GO" id="GO:0015179">
    <property type="term" value="F:L-amino acid transmembrane transporter activity"/>
    <property type="evidence" value="ECO:0007669"/>
    <property type="project" value="TreeGrafter"/>
</dbReference>
<keyword evidence="2 5" id="KW-0812">Transmembrane</keyword>
<accession>A0AAV1JTN0</accession>
<feature type="domain" description="Amino acid transporter transmembrane" evidence="6">
    <location>
        <begin position="103"/>
        <end position="504"/>
    </location>
</feature>
<evidence type="ECO:0000313" key="7">
    <source>
        <dbReference type="EMBL" id="CAK1551551.1"/>
    </source>
</evidence>
<dbReference type="GO" id="GO:0005774">
    <property type="term" value="C:vacuolar membrane"/>
    <property type="evidence" value="ECO:0007669"/>
    <property type="project" value="TreeGrafter"/>
</dbReference>
<evidence type="ECO:0000256" key="3">
    <source>
        <dbReference type="ARBA" id="ARBA00022989"/>
    </source>
</evidence>
<evidence type="ECO:0000313" key="8">
    <source>
        <dbReference type="Proteomes" id="UP001497472"/>
    </source>
</evidence>
<evidence type="ECO:0000256" key="4">
    <source>
        <dbReference type="ARBA" id="ARBA00023136"/>
    </source>
</evidence>
<keyword evidence="8" id="KW-1185">Reference proteome</keyword>
<comment type="caution">
    <text evidence="7">The sequence shown here is derived from an EMBL/GenBank/DDBJ whole genome shotgun (WGS) entry which is preliminary data.</text>
</comment>
<feature type="transmembrane region" description="Helical" evidence="5">
    <location>
        <begin position="486"/>
        <end position="504"/>
    </location>
</feature>
<evidence type="ECO:0000259" key="6">
    <source>
        <dbReference type="Pfam" id="PF01490"/>
    </source>
</evidence>
<dbReference type="AlphaFoldDB" id="A0AAV1JTN0"/>
<comment type="subcellular location">
    <subcellularLocation>
        <location evidence="1">Membrane</location>
        <topology evidence="1">Multi-pass membrane protein</topology>
    </subcellularLocation>
</comment>
<gene>
    <name evidence="7" type="ORF">LNINA_LOCUS10683</name>
</gene>
<feature type="transmembrane region" description="Helical" evidence="5">
    <location>
        <begin position="332"/>
        <end position="357"/>
    </location>
</feature>
<reference evidence="7 8" key="1">
    <citation type="submission" date="2023-11" db="EMBL/GenBank/DDBJ databases">
        <authorList>
            <person name="Okamura Y."/>
        </authorList>
    </citation>
    <scope>NUCLEOTIDE SEQUENCE [LARGE SCALE GENOMIC DNA]</scope>
</reference>
<feature type="transmembrane region" description="Helical" evidence="5">
    <location>
        <begin position="302"/>
        <end position="320"/>
    </location>
</feature>
<feature type="transmembrane region" description="Helical" evidence="5">
    <location>
        <begin position="196"/>
        <end position="216"/>
    </location>
</feature>